<comment type="subcellular location">
    <subcellularLocation>
        <location evidence="1">Secreted</location>
    </subcellularLocation>
</comment>
<keyword evidence="5" id="KW-0325">Glycoprotein</keyword>
<dbReference type="InterPro" id="IPR019316">
    <property type="entry name" value="G8_domain"/>
</dbReference>
<feature type="domain" description="EGF-like" evidence="8">
    <location>
        <begin position="821"/>
        <end position="853"/>
    </location>
</feature>
<reference evidence="10" key="1">
    <citation type="journal article" date="2006" name="PLoS Biol.">
        <title>Macronuclear genome sequence of the ciliate Tetrahymena thermophila, a model eukaryote.</title>
        <authorList>
            <person name="Eisen J.A."/>
            <person name="Coyne R.S."/>
            <person name="Wu M."/>
            <person name="Wu D."/>
            <person name="Thiagarajan M."/>
            <person name="Wortman J.R."/>
            <person name="Badger J.H."/>
            <person name="Ren Q."/>
            <person name="Amedeo P."/>
            <person name="Jones K.M."/>
            <person name="Tallon L.J."/>
            <person name="Delcher A.L."/>
            <person name="Salzberg S.L."/>
            <person name="Silva J.C."/>
            <person name="Haas B.J."/>
            <person name="Majoros W.H."/>
            <person name="Farzad M."/>
            <person name="Carlton J.M."/>
            <person name="Smith R.K. Jr."/>
            <person name="Garg J."/>
            <person name="Pearlman R.E."/>
            <person name="Karrer K.M."/>
            <person name="Sun L."/>
            <person name="Manning G."/>
            <person name="Elde N.C."/>
            <person name="Turkewitz A.P."/>
            <person name="Asai D.J."/>
            <person name="Wilkes D.E."/>
            <person name="Wang Y."/>
            <person name="Cai H."/>
            <person name="Collins K."/>
            <person name="Stewart B.A."/>
            <person name="Lee S.R."/>
            <person name="Wilamowska K."/>
            <person name="Weinberg Z."/>
            <person name="Ruzzo W.L."/>
            <person name="Wloga D."/>
            <person name="Gaertig J."/>
            <person name="Frankel J."/>
            <person name="Tsao C.-C."/>
            <person name="Gorovsky M.A."/>
            <person name="Keeling P.J."/>
            <person name="Waller R.F."/>
            <person name="Patron N.J."/>
            <person name="Cherry J.M."/>
            <person name="Stover N.A."/>
            <person name="Krieger C.J."/>
            <person name="del Toro C."/>
            <person name="Ryder H.F."/>
            <person name="Williamson S.C."/>
            <person name="Barbeau R.A."/>
            <person name="Hamilton E.P."/>
            <person name="Orias E."/>
        </authorList>
    </citation>
    <scope>NUCLEOTIDE SEQUENCE [LARGE SCALE GENOMIC DNA]</scope>
    <source>
        <strain evidence="10">SB210</strain>
    </source>
</reference>
<evidence type="ECO:0000256" key="5">
    <source>
        <dbReference type="ARBA" id="ARBA00023180"/>
    </source>
</evidence>
<dbReference type="InterPro" id="IPR043601">
    <property type="entry name" value="Rspo_Fu-CRD_dom"/>
</dbReference>
<keyword evidence="6" id="KW-1133">Transmembrane helix</keyword>
<dbReference type="PANTHER" id="PTHR46987">
    <property type="entry name" value="NEUROHYPOPHYSIAL HORMONES, N-TERMINAL DOMAIN CONTAINING PROTEIN"/>
    <property type="match status" value="1"/>
</dbReference>
<evidence type="ECO:0000256" key="3">
    <source>
        <dbReference type="ARBA" id="ARBA00022729"/>
    </source>
</evidence>
<evidence type="ECO:0000256" key="4">
    <source>
        <dbReference type="ARBA" id="ARBA00023157"/>
    </source>
</evidence>
<dbReference type="CDD" id="cd00064">
    <property type="entry name" value="FU"/>
    <property type="match status" value="6"/>
</dbReference>
<feature type="domain" description="EGF-like" evidence="8">
    <location>
        <begin position="877"/>
        <end position="911"/>
    </location>
</feature>
<dbReference type="PANTHER" id="PTHR46987:SF7">
    <property type="entry name" value="TNFR-CYS DOMAIN-CONTAINING PROTEIN"/>
    <property type="match status" value="1"/>
</dbReference>
<keyword evidence="4" id="KW-1015">Disulfide bond</keyword>
<keyword evidence="3 7" id="KW-0732">Signal</keyword>
<organism evidence="9 10">
    <name type="scientific">Tetrahymena thermophila (strain SB210)</name>
    <dbReference type="NCBI Taxonomy" id="312017"/>
    <lineage>
        <taxon>Eukaryota</taxon>
        <taxon>Sar</taxon>
        <taxon>Alveolata</taxon>
        <taxon>Ciliophora</taxon>
        <taxon>Intramacronucleata</taxon>
        <taxon>Oligohymenophorea</taxon>
        <taxon>Hymenostomatida</taxon>
        <taxon>Tetrahymenina</taxon>
        <taxon>Tetrahymenidae</taxon>
        <taxon>Tetrahymena</taxon>
    </lineage>
</organism>
<gene>
    <name evidence="9" type="ORF">TTHERM_00092870</name>
</gene>
<dbReference type="GeneID" id="7837996"/>
<dbReference type="SMART" id="SM00181">
    <property type="entry name" value="EGF"/>
    <property type="match status" value="7"/>
</dbReference>
<evidence type="ECO:0000256" key="1">
    <source>
        <dbReference type="ARBA" id="ARBA00004613"/>
    </source>
</evidence>
<keyword evidence="6" id="KW-0472">Membrane</keyword>
<dbReference type="Pfam" id="PF10162">
    <property type="entry name" value="G8"/>
    <property type="match status" value="1"/>
</dbReference>
<evidence type="ECO:0000313" key="9">
    <source>
        <dbReference type="EMBL" id="EAR92595.2"/>
    </source>
</evidence>
<name>Q236A5_TETTS</name>
<sequence length="1400" mass="159378">MNQILFSTLICFSFSVFVQACSQFLNKADATLIIPLGQTCLLEDTSIENITLNTIIIEGTLSIKDSLSMNIKYKDLILGQKGSLEIGKDAAIINNLIIFEDVSTQECQEPANTQSIGKINIQSRFMQTYNLFDIYKAQTQIQFQGKPVDILAKQNYVLVNSFSQTEQLLNIQDVLEETLILREPIQEDNLNVEIQRELVIRPILFSDLPVISGVIFKNSCLIGSVEKFQGVTLLNPRGLFLKGGQIQSSLIKIENQDKSITRTIKTEGGFQRNIFYKCQQLNVQIDSTDQNSFVDNNIVSSKDLQISVKSRQFNKNSFINSKIVINAQDVNYLTLSNFRSFNTEIQFLNQENSYLQIKDKSIVYRNKVFQVSKSLDKFYQDDTIFFATTLDLSKSIVNTKFSISNSFFDGNNEVDHLAIFSSNSKQQDINLEYTLAVKFNSFLLTTSDKLKQPQIKYFARISSETLFNVYIKFFKINNKIIDYLPLFNLPMMNLVTYSSREEYNIVEIDDLNTETQNIMYSKIKWAPVQVYQTNSLPTYYQIKNIVTTDNNSNILAKISFDGKAKQDLNLNQYSQLLGDQIKYIEFIDNTGKKLDLQEFTIQLNVQSTTQTVRYKTGLIFPSTLKAIKKVTVFQVNDSKEEQVKVVNKIDDTYQYSYSTIFFWSQSLNQFSLVWKRLTQGFTTYKIKFEYCEENELFDGASCVTQCNTSKMEFFCSKDCGEGYYKDINNPNICLKCPFGCKQCKDNTVCLKCYDFYFSDGQKCRDNCGINQVAYKNSCQKCGNNCGFCYSSEECNVCQGLYTVYNAQCKMCKENQDEYCDECPKNCKSCVDNNTNFKCFECDEGYELIFGQCKKKNTQLTQQSCEIGYSFINGSCQQCSQGCLTCSEPNNSNRCYTCTTSYSQDYFGSSCKKCKGGEYSPSRDSCQSCSQLCDNKFSCFGPSVFQCQKCQAGYFKHLQNNKCLSCDLSKCKECSESPTQCTDCPEGQFLYDKQCFSKCPSGWYPDEKRVCRQCNQELCKECYNSPTQCTECKQGQVLFEEKCYKDCKPGFFADKQNVCKPCDLNKCEECIQYDTKCTKCKGDLYLINHSCEEECPDKGYYFDQNNKCLPCHEDCEKCSGSSTNCTDCEYPMFLEGNKCLQECPPGKYGAYVQSISKCLDCDTKKCQNCIDNKSKCTSCNEGYFLYKNQCMSDCPKGTNKNLVTQSCLVCLQPNCAVCGDNIGLCVQCQEGFIQYQGVCTKECPVGYFLNKNENKCQECDKRVCMECSESPTNCTKCYPEHFNIGNGVCSTTCPKMAYPLQLADQSVCKPCNPTCTKGCVGPLDSECLEAVYITQESNNQAILIGLLVVCFVLLIGLVIVGYLYYKRKQALPYKSYLLKRESQSDIGTVIQMEKTESLKRV</sequence>
<keyword evidence="6 9" id="KW-0812">Transmembrane</keyword>
<dbReference type="InterPro" id="IPR051514">
    <property type="entry name" value="R-spondin"/>
</dbReference>
<feature type="domain" description="EGF-like" evidence="8">
    <location>
        <begin position="1020"/>
        <end position="1059"/>
    </location>
</feature>
<feature type="signal peptide" evidence="7">
    <location>
        <begin position="1"/>
        <end position="20"/>
    </location>
</feature>
<dbReference type="InterPro" id="IPR000742">
    <property type="entry name" value="EGF"/>
</dbReference>
<feature type="chain" id="PRO_5004201626" evidence="7">
    <location>
        <begin position="21"/>
        <end position="1400"/>
    </location>
</feature>
<dbReference type="InterPro" id="IPR006212">
    <property type="entry name" value="Furin_repeat"/>
</dbReference>
<feature type="domain" description="EGF-like" evidence="8">
    <location>
        <begin position="1159"/>
        <end position="1190"/>
    </location>
</feature>
<evidence type="ECO:0000256" key="2">
    <source>
        <dbReference type="ARBA" id="ARBA00022525"/>
    </source>
</evidence>
<dbReference type="GO" id="GO:0005576">
    <property type="term" value="C:extracellular region"/>
    <property type="evidence" value="ECO:0007669"/>
    <property type="project" value="UniProtKB-SubCell"/>
</dbReference>
<dbReference type="EMBL" id="GG662749">
    <property type="protein sequence ID" value="EAR92595.2"/>
    <property type="molecule type" value="Genomic_DNA"/>
</dbReference>
<dbReference type="OrthoDB" id="306714at2759"/>
<dbReference type="HOGENOM" id="CLU_226402_0_0_1"/>
<keyword evidence="2" id="KW-0964">Secreted</keyword>
<evidence type="ECO:0000256" key="7">
    <source>
        <dbReference type="SAM" id="SignalP"/>
    </source>
</evidence>
<dbReference type="eggNOG" id="KOG4826">
    <property type="taxonomic scope" value="Eukaryota"/>
</dbReference>
<accession>Q236A5</accession>
<dbReference type="SUPFAM" id="SSF57184">
    <property type="entry name" value="Growth factor receptor domain"/>
    <property type="match status" value="5"/>
</dbReference>
<feature type="domain" description="EGF-like" evidence="8">
    <location>
        <begin position="1213"/>
        <end position="1256"/>
    </location>
</feature>
<dbReference type="eggNOG" id="KOG3525">
    <property type="taxonomic scope" value="Eukaryota"/>
</dbReference>
<feature type="transmembrane region" description="Helical" evidence="6">
    <location>
        <begin position="1340"/>
        <end position="1364"/>
    </location>
</feature>
<dbReference type="Proteomes" id="UP000009168">
    <property type="component" value="Unassembled WGS sequence"/>
</dbReference>
<proteinExistence type="predicted"/>
<dbReference type="Pfam" id="PF15913">
    <property type="entry name" value="Furin-like_2"/>
    <property type="match status" value="1"/>
</dbReference>
<dbReference type="InParanoid" id="Q236A5"/>
<feature type="domain" description="EGF-like" evidence="8">
    <location>
        <begin position="927"/>
        <end position="963"/>
    </location>
</feature>
<evidence type="ECO:0000313" key="10">
    <source>
        <dbReference type="Proteomes" id="UP000009168"/>
    </source>
</evidence>
<evidence type="ECO:0000259" key="8">
    <source>
        <dbReference type="SMART" id="SM00181"/>
    </source>
</evidence>
<evidence type="ECO:0000256" key="6">
    <source>
        <dbReference type="SAM" id="Phobius"/>
    </source>
</evidence>
<dbReference type="Gene3D" id="2.10.220.10">
    <property type="entry name" value="Hormone Receptor, Insulin-like Growth Factor Receptor 1, Chain A, domain 2"/>
    <property type="match status" value="7"/>
</dbReference>
<dbReference type="InterPro" id="IPR009030">
    <property type="entry name" value="Growth_fac_rcpt_cys_sf"/>
</dbReference>
<dbReference type="SMART" id="SM00261">
    <property type="entry name" value="FU"/>
    <property type="match status" value="12"/>
</dbReference>
<dbReference type="RefSeq" id="XP_001012840.2">
    <property type="nucleotide sequence ID" value="XM_001012840.2"/>
</dbReference>
<feature type="domain" description="EGF-like" evidence="8">
    <location>
        <begin position="1060"/>
        <end position="1091"/>
    </location>
</feature>
<keyword evidence="10" id="KW-1185">Reference proteome</keyword>
<protein>
    <submittedName>
        <fullName evidence="9">Transmembrane protein, putative</fullName>
    </submittedName>
</protein>
<dbReference type="KEGG" id="tet:TTHERM_00092870"/>